<feature type="region of interest" description="Disordered" evidence="4">
    <location>
        <begin position="340"/>
        <end position="374"/>
    </location>
</feature>
<feature type="compositionally biased region" description="Acidic residues" evidence="4">
    <location>
        <begin position="890"/>
        <end position="901"/>
    </location>
</feature>
<keyword evidence="2 3" id="KW-0238">DNA-binding</keyword>
<evidence type="ECO:0000259" key="5">
    <source>
        <dbReference type="PROSITE" id="PS50071"/>
    </source>
</evidence>
<keyword evidence="3" id="KW-0371">Homeobox</keyword>
<evidence type="ECO:0000256" key="2">
    <source>
        <dbReference type="ARBA" id="ARBA00023125"/>
    </source>
</evidence>
<feature type="region of interest" description="Disordered" evidence="4">
    <location>
        <begin position="387"/>
        <end position="424"/>
    </location>
</feature>
<evidence type="ECO:0000313" key="6">
    <source>
        <dbReference type="EMBL" id="GMN38080.1"/>
    </source>
</evidence>
<feature type="compositionally biased region" description="Basic residues" evidence="4">
    <location>
        <begin position="950"/>
        <end position="963"/>
    </location>
</feature>
<keyword evidence="7" id="KW-1185">Reference proteome</keyword>
<comment type="caution">
    <text evidence="6">The sequence shown here is derived from an EMBL/GenBank/DDBJ whole genome shotgun (WGS) entry which is preliminary data.</text>
</comment>
<dbReference type="InterPro" id="IPR001356">
    <property type="entry name" value="HD"/>
</dbReference>
<name>A0AA88CZL2_FICCA</name>
<feature type="compositionally biased region" description="Pro residues" evidence="4">
    <location>
        <begin position="787"/>
        <end position="796"/>
    </location>
</feature>
<dbReference type="GO" id="GO:0003677">
    <property type="term" value="F:DNA binding"/>
    <property type="evidence" value="ECO:0007669"/>
    <property type="project" value="UniProtKB-UniRule"/>
</dbReference>
<dbReference type="AlphaFoldDB" id="A0AA88CZL2"/>
<dbReference type="SUPFAM" id="SSF46689">
    <property type="entry name" value="Homeodomain-like"/>
    <property type="match status" value="1"/>
</dbReference>
<sequence>MRAAHFCSLPSFGIWSFEFGHGVSEGGFLGVADRELRRVAAQAAGALSIKIGKRPRDLLNPKAVKYMQSVFSIKDAISKKESCEISALFGVTVTQVREFFGSQRSRVRKLVRLSREKTIKSNASSEQHDGVPASSDPVPLNTIGPASVEETPSCSTNDDTLPGLDDLDKQFVENIFNLMRKEETFSGQVKLMEWILRIQNSAVLCWFLNKGGMMILATWLSQAAAEEQTSVLLVVLNVYISNRARVLLSKWSKLLARSEAMKKLNGVKSPGDAQQQLLLSEVMVDESWQSSIETTEMILDNSENFRTSETTQALKLLPASSDDSNKRHILGVSSSQIRERRKVQLVEQPGQKTAGRSPQATRAAPLNQSRPMSADDIQKAKMRAQFLQSKYKKASSSNENKMKTEGRKSSQVSILSSASKVPVRPSIEEHKKTVAVRTKAPNVLEASIDPNPKVDLKEPLWEKCRRVQISWHTPPEVKLNQSWRVSTGENSKEVEVQKNRNRREKETMYQTVQEIPSNPKEPWDLEMDYDDTLTPVIPIEQSPDIDAPDTQVTPNHGVNNAVTHVAPSQRANGSVSTSQVGNSSTAEPDLELLAVLLKNPELVFALTSGQAANLSSEETVKLLDMIKAGGAGCGRSFNRFNKQVEEKVEVSLPSPTPPSNPGTSGWRPEATRNPFSQVNRAVNNPLAASATINKLVLPQMSAPHVATPQLATIPSALPQYSLPLVPEKYTSLHHSSSTVQSNPPLDSDPPLHNLHSSLRVETASNVQPALVSTNTFNAEERHQIAIPPNPLVPTPAHPQTLQQSLQQQQQQRRRHEQLYSEPYMPTPAYSKEIGKPSQVPDSWRARQGTVPANYNPPLANQNHSYNSYNTYNASPFGGPVQPPQSQWEGNDSEYAEGDEFESWSPDNSPTRNREYYGMGRDFPETRMNPGGRAYRSDQLRMRNSSGYRDHNRHGNRRWRERRR</sequence>
<proteinExistence type="predicted"/>
<dbReference type="PROSITE" id="PS50071">
    <property type="entry name" value="HOMEOBOX_2"/>
    <property type="match status" value="1"/>
</dbReference>
<evidence type="ECO:0000256" key="4">
    <source>
        <dbReference type="SAM" id="MobiDB-lite"/>
    </source>
</evidence>
<feature type="region of interest" description="Disordered" evidence="4">
    <location>
        <begin position="649"/>
        <end position="671"/>
    </location>
</feature>
<accession>A0AA88CZL2</accession>
<feature type="domain" description="Homeobox" evidence="5">
    <location>
        <begin position="50"/>
        <end position="110"/>
    </location>
</feature>
<evidence type="ECO:0000313" key="7">
    <source>
        <dbReference type="Proteomes" id="UP001187192"/>
    </source>
</evidence>
<dbReference type="EMBL" id="BTGU01000007">
    <property type="protein sequence ID" value="GMN38080.1"/>
    <property type="molecule type" value="Genomic_DNA"/>
</dbReference>
<feature type="region of interest" description="Disordered" evidence="4">
    <location>
        <begin position="733"/>
        <end position="754"/>
    </location>
</feature>
<feature type="DNA-binding region" description="Homeobox" evidence="3">
    <location>
        <begin position="52"/>
        <end position="111"/>
    </location>
</feature>
<dbReference type="InterPro" id="IPR009057">
    <property type="entry name" value="Homeodomain-like_sf"/>
</dbReference>
<feature type="compositionally biased region" description="Polar residues" evidence="4">
    <location>
        <begin position="409"/>
        <end position="419"/>
    </location>
</feature>
<feature type="region of interest" description="Disordered" evidence="4">
    <location>
        <begin position="119"/>
        <end position="138"/>
    </location>
</feature>
<dbReference type="PANTHER" id="PTHR33400:SF6">
    <property type="entry name" value="HOMEOBOX PROTEIN LUMINIDEPENDENS"/>
    <property type="match status" value="1"/>
</dbReference>
<dbReference type="Gene3D" id="1.10.10.60">
    <property type="entry name" value="Homeodomain-like"/>
    <property type="match status" value="1"/>
</dbReference>
<dbReference type="Proteomes" id="UP001187192">
    <property type="component" value="Unassembled WGS sequence"/>
</dbReference>
<comment type="subcellular location">
    <subcellularLocation>
        <location evidence="1 3">Nucleus</location>
    </subcellularLocation>
</comment>
<feature type="compositionally biased region" description="Low complexity" evidence="4">
    <location>
        <begin position="799"/>
        <end position="810"/>
    </location>
</feature>
<dbReference type="GO" id="GO:0005634">
    <property type="term" value="C:nucleus"/>
    <property type="evidence" value="ECO:0007669"/>
    <property type="project" value="UniProtKB-SubCell"/>
</dbReference>
<feature type="compositionally biased region" description="Polar residues" evidence="4">
    <location>
        <begin position="858"/>
        <end position="873"/>
    </location>
</feature>
<reference evidence="6" key="1">
    <citation type="submission" date="2023-07" db="EMBL/GenBank/DDBJ databases">
        <title>draft genome sequence of fig (Ficus carica).</title>
        <authorList>
            <person name="Takahashi T."/>
            <person name="Nishimura K."/>
        </authorList>
    </citation>
    <scope>NUCLEOTIDE SEQUENCE</scope>
</reference>
<organism evidence="6 7">
    <name type="scientific">Ficus carica</name>
    <name type="common">Common fig</name>
    <dbReference type="NCBI Taxonomy" id="3494"/>
    <lineage>
        <taxon>Eukaryota</taxon>
        <taxon>Viridiplantae</taxon>
        <taxon>Streptophyta</taxon>
        <taxon>Embryophyta</taxon>
        <taxon>Tracheophyta</taxon>
        <taxon>Spermatophyta</taxon>
        <taxon>Magnoliopsida</taxon>
        <taxon>eudicotyledons</taxon>
        <taxon>Gunneridae</taxon>
        <taxon>Pentapetalae</taxon>
        <taxon>rosids</taxon>
        <taxon>fabids</taxon>
        <taxon>Rosales</taxon>
        <taxon>Moraceae</taxon>
        <taxon>Ficeae</taxon>
        <taxon>Ficus</taxon>
    </lineage>
</organism>
<protein>
    <recommendedName>
        <fullName evidence="5">Homeobox domain-containing protein</fullName>
    </recommendedName>
</protein>
<feature type="region of interest" description="Disordered" evidence="4">
    <location>
        <begin position="786"/>
        <end position="963"/>
    </location>
</feature>
<gene>
    <name evidence="6" type="ORF">TIFTF001_007342</name>
</gene>
<dbReference type="GO" id="GO:0010228">
    <property type="term" value="P:vegetative to reproductive phase transition of meristem"/>
    <property type="evidence" value="ECO:0007669"/>
    <property type="project" value="TreeGrafter"/>
</dbReference>
<evidence type="ECO:0000256" key="3">
    <source>
        <dbReference type="PROSITE-ProRule" id="PRU00108"/>
    </source>
</evidence>
<feature type="compositionally biased region" description="Polar residues" evidence="4">
    <location>
        <begin position="733"/>
        <end position="744"/>
    </location>
</feature>
<dbReference type="PANTHER" id="PTHR33400">
    <property type="entry name" value="ZINC FINGER CCCH DOMAIN-CONTAINING PROTEIN 6-RELATED"/>
    <property type="match status" value="1"/>
</dbReference>
<feature type="compositionally biased region" description="Polar residues" evidence="4">
    <location>
        <begin position="350"/>
        <end position="371"/>
    </location>
</feature>
<keyword evidence="3" id="KW-0539">Nucleus</keyword>
<evidence type="ECO:0000256" key="1">
    <source>
        <dbReference type="ARBA" id="ARBA00004123"/>
    </source>
</evidence>
<dbReference type="SMART" id="SM00389">
    <property type="entry name" value="HOX"/>
    <property type="match status" value="1"/>
</dbReference>